<feature type="chain" id="PRO_5014701616" evidence="2">
    <location>
        <begin position="20"/>
        <end position="219"/>
    </location>
</feature>
<feature type="signal peptide" evidence="2">
    <location>
        <begin position="1"/>
        <end position="19"/>
    </location>
</feature>
<keyword evidence="2" id="KW-0732">Signal</keyword>
<name>A0A2M4B4H7_9DIPT</name>
<evidence type="ECO:0000256" key="1">
    <source>
        <dbReference type="SAM" id="MobiDB-lite"/>
    </source>
</evidence>
<dbReference type="AlphaFoldDB" id="A0A2M4B4H7"/>
<evidence type="ECO:0000313" key="3">
    <source>
        <dbReference type="EMBL" id="MBW47957.1"/>
    </source>
</evidence>
<accession>A0A2M4B4H7</accession>
<protein>
    <submittedName>
        <fullName evidence="3">Putative secreted protein</fullName>
    </submittedName>
</protein>
<feature type="region of interest" description="Disordered" evidence="1">
    <location>
        <begin position="81"/>
        <end position="116"/>
    </location>
</feature>
<proteinExistence type="predicted"/>
<reference evidence="3" key="1">
    <citation type="submission" date="2018-01" db="EMBL/GenBank/DDBJ databases">
        <title>An insight into the sialome of Amazonian anophelines.</title>
        <authorList>
            <person name="Ribeiro J.M."/>
            <person name="Scarpassa V."/>
            <person name="Calvo E."/>
        </authorList>
    </citation>
    <scope>NUCLEOTIDE SEQUENCE</scope>
    <source>
        <tissue evidence="3">Salivary glands</tissue>
    </source>
</reference>
<sequence length="219" mass="23228">MPAIAISLIAMFPTPATIAFGGVPTGMWNAKLHDIAAGNIRYSGWISIAIAISASTGRMTLQMATFEVNSVNVCAVKQTTNSSSKGGRVFKPDNELPSSSAIPDLRPPSASANPPPRRKIKLHGTFWLMNFHVISPGVASLGRRPGFLAQNLKHRQLAGIMKSTITMNIAGVASLILTLSRMSAQPVMKPGSRVKNNTTATMNKKATLFSCDVIGPSSL</sequence>
<organism evidence="3">
    <name type="scientific">Anopheles triannulatus</name>
    <dbReference type="NCBI Taxonomy" id="58253"/>
    <lineage>
        <taxon>Eukaryota</taxon>
        <taxon>Metazoa</taxon>
        <taxon>Ecdysozoa</taxon>
        <taxon>Arthropoda</taxon>
        <taxon>Hexapoda</taxon>
        <taxon>Insecta</taxon>
        <taxon>Pterygota</taxon>
        <taxon>Neoptera</taxon>
        <taxon>Endopterygota</taxon>
        <taxon>Diptera</taxon>
        <taxon>Nematocera</taxon>
        <taxon>Culicoidea</taxon>
        <taxon>Culicidae</taxon>
        <taxon>Anophelinae</taxon>
        <taxon>Anopheles</taxon>
    </lineage>
</organism>
<dbReference type="EMBL" id="GGFK01014636">
    <property type="protein sequence ID" value="MBW47957.1"/>
    <property type="molecule type" value="Transcribed_RNA"/>
</dbReference>
<evidence type="ECO:0000256" key="2">
    <source>
        <dbReference type="SAM" id="SignalP"/>
    </source>
</evidence>